<dbReference type="AlphaFoldDB" id="A0A120JWH3"/>
<sequence>MEQLEQVQLTASHWVFLLVILAIFVSIGFRKGVIVPSIIGIFMLGLLAEPQHDGALNQVIFAVQVVFRALLNAGTELFDIMLVIALMVAMLKSLQSQGADRLMVAPMKKLMVGPWTAFFVLGVTMYIAAAFFWPTPAVALVGTVLIPVAMQVGLPAIGAAMAVNLFGHGMALSADPIIQGASRLTASAAGIETTTLVPYTLLFSVVVGVVAITLACLQLRRDMRSGVLEAPKGDEVFAPRSAGAAAVQTETVKEEEEPEAGPYARLFAIAVPIILLSIAGLMIYRAVFMPDQAIRGGGATALLGGTATILLVLSSFASHGHHALDGISTYTREGFFFAIKIFAPIIPIAGFFFLGHPGHSAEVIGAGASGFLFDIGHNIGHYIDGNIFLLTFGMAFIGLLSGMDGSGFSGLPLVGSLSGALGTAANVDIHVLAALGQVAAIFAGGGTLAAWAFGVAADAGIAGVSPAALVRRNFVPVITGIVVASLLAVFLLM</sequence>
<feature type="transmembrane region" description="Helical" evidence="1">
    <location>
        <begin position="431"/>
        <end position="453"/>
    </location>
</feature>
<feature type="transmembrane region" description="Helical" evidence="1">
    <location>
        <begin position="293"/>
        <end position="313"/>
    </location>
</feature>
<dbReference type="EMBL" id="CP014226">
    <property type="protein sequence ID" value="AMD01944.1"/>
    <property type="molecule type" value="Genomic_DNA"/>
</dbReference>
<gene>
    <name evidence="2" type="ORF">LOKO_02893</name>
</gene>
<dbReference type="PATRIC" id="fig|507626.3.peg.2890"/>
<feature type="transmembrane region" description="Helical" evidence="1">
    <location>
        <begin position="78"/>
        <end position="95"/>
    </location>
</feature>
<dbReference type="OrthoDB" id="8641791at2"/>
<evidence type="ECO:0008006" key="4">
    <source>
        <dbReference type="Google" id="ProtNLM"/>
    </source>
</evidence>
<evidence type="ECO:0000313" key="3">
    <source>
        <dbReference type="Proteomes" id="UP000063387"/>
    </source>
</evidence>
<dbReference type="RefSeq" id="WP_066450776.1">
    <property type="nucleotide sequence ID" value="NZ_CP014226.1"/>
</dbReference>
<name>A0A120JWH3_9GAMM</name>
<feature type="transmembrane region" description="Helical" evidence="1">
    <location>
        <begin position="196"/>
        <end position="217"/>
    </location>
</feature>
<feature type="transmembrane region" description="Helical" evidence="1">
    <location>
        <begin position="379"/>
        <end position="400"/>
    </location>
</feature>
<keyword evidence="1" id="KW-1133">Transmembrane helix</keyword>
<feature type="transmembrane region" description="Helical" evidence="1">
    <location>
        <begin position="6"/>
        <end position="25"/>
    </location>
</feature>
<reference evidence="2 3" key="1">
    <citation type="journal article" date="2016" name="Genome Announc.">
        <title>Draft Genome Sequence of 'Halomonas chromatireducens' Strain AGD 8-3, a Haloalkaliphilic Chromate- and Selenite-Reducing Gammaproteobacterium.</title>
        <authorList>
            <person name="Sharko F.S."/>
            <person name="Shapovalova A.A."/>
            <person name="Tsygankova S.V."/>
            <person name="Komova A.V."/>
            <person name="Boulygina E.S."/>
            <person name="Teslyuk A.B."/>
            <person name="Gotovtsev P.M."/>
            <person name="Namsaraev Z.B."/>
            <person name="Khijniak T.V."/>
            <person name="Nedoluzhko A.V."/>
            <person name="Vasilov R.G."/>
        </authorList>
    </citation>
    <scope>NUCLEOTIDE SEQUENCE [LARGE SCALE GENOMIC DNA]</scope>
    <source>
        <strain evidence="2 3">AGD 8-3</strain>
    </source>
</reference>
<accession>A0A120JWH3</accession>
<evidence type="ECO:0000313" key="2">
    <source>
        <dbReference type="EMBL" id="AMD01944.1"/>
    </source>
</evidence>
<proteinExistence type="predicted"/>
<evidence type="ECO:0000256" key="1">
    <source>
        <dbReference type="SAM" id="Phobius"/>
    </source>
</evidence>
<dbReference type="Proteomes" id="UP000063387">
    <property type="component" value="Chromosome"/>
</dbReference>
<protein>
    <recommendedName>
        <fullName evidence="4">Citrate transporter</fullName>
    </recommendedName>
</protein>
<organism evidence="2 3">
    <name type="scientific">Halomonas chromatireducens</name>
    <dbReference type="NCBI Taxonomy" id="507626"/>
    <lineage>
        <taxon>Bacteria</taxon>
        <taxon>Pseudomonadati</taxon>
        <taxon>Pseudomonadota</taxon>
        <taxon>Gammaproteobacteria</taxon>
        <taxon>Oceanospirillales</taxon>
        <taxon>Halomonadaceae</taxon>
        <taxon>Halomonas</taxon>
    </lineage>
</organism>
<dbReference type="KEGG" id="hco:LOKO_02893"/>
<keyword evidence="3" id="KW-1185">Reference proteome</keyword>
<keyword evidence="1" id="KW-0472">Membrane</keyword>
<feature type="transmembrane region" description="Helical" evidence="1">
    <location>
        <begin position="266"/>
        <end position="287"/>
    </location>
</feature>
<keyword evidence="1" id="KW-0812">Transmembrane</keyword>
<feature type="transmembrane region" description="Helical" evidence="1">
    <location>
        <begin position="115"/>
        <end position="133"/>
    </location>
</feature>
<feature type="transmembrane region" description="Helical" evidence="1">
    <location>
        <begin position="140"/>
        <end position="163"/>
    </location>
</feature>
<dbReference type="STRING" id="507626.LOKO_02893"/>
<feature type="transmembrane region" description="Helical" evidence="1">
    <location>
        <begin position="334"/>
        <end position="354"/>
    </location>
</feature>
<feature type="transmembrane region" description="Helical" evidence="1">
    <location>
        <begin position="474"/>
        <end position="492"/>
    </location>
</feature>
<reference evidence="2 3" key="2">
    <citation type="submission" date="2016-02" db="EMBL/GenBank/DDBJ databases">
        <authorList>
            <person name="Wen L."/>
            <person name="He K."/>
            <person name="Yang H."/>
        </authorList>
    </citation>
    <scope>NUCLEOTIDE SEQUENCE [LARGE SCALE GENOMIC DNA]</scope>
    <source>
        <strain evidence="2 3">AGD 8-3</strain>
    </source>
</reference>